<dbReference type="AlphaFoldDB" id="A0A2V5IRY2"/>
<dbReference type="EMBL" id="KZ825463">
    <property type="protein sequence ID" value="PYI36974.1"/>
    <property type="molecule type" value="Genomic_DNA"/>
</dbReference>
<protein>
    <submittedName>
        <fullName evidence="1">Uncharacterized protein</fullName>
    </submittedName>
</protein>
<gene>
    <name evidence="1" type="ORF">BP00DRAFT_8052</name>
</gene>
<evidence type="ECO:0000313" key="2">
    <source>
        <dbReference type="Proteomes" id="UP000248817"/>
    </source>
</evidence>
<keyword evidence="2" id="KW-1185">Reference proteome</keyword>
<proteinExistence type="predicted"/>
<evidence type="ECO:0000313" key="1">
    <source>
        <dbReference type="EMBL" id="PYI36974.1"/>
    </source>
</evidence>
<name>A0A2V5IRY2_9EURO</name>
<dbReference type="Proteomes" id="UP000248817">
    <property type="component" value="Unassembled WGS sequence"/>
</dbReference>
<sequence>MAHMYMAELSILEADRRSVLAEAPYDRAASPRGESSLVLMDNSAMKSSRQELSRHALISSTETAARSCINHPNFLLGWPCNPAIQERRRYSKTLALESQDESLKPSLLMYRLSPVFSTKRCRPWFSVSGIHVALGSTGRTTRTLCGGSSVGRTLEERKGCS</sequence>
<organism evidence="1 2">
    <name type="scientific">Aspergillus indologenus CBS 114.80</name>
    <dbReference type="NCBI Taxonomy" id="1450541"/>
    <lineage>
        <taxon>Eukaryota</taxon>
        <taxon>Fungi</taxon>
        <taxon>Dikarya</taxon>
        <taxon>Ascomycota</taxon>
        <taxon>Pezizomycotina</taxon>
        <taxon>Eurotiomycetes</taxon>
        <taxon>Eurotiomycetidae</taxon>
        <taxon>Eurotiales</taxon>
        <taxon>Aspergillaceae</taxon>
        <taxon>Aspergillus</taxon>
        <taxon>Aspergillus subgen. Circumdati</taxon>
    </lineage>
</organism>
<accession>A0A2V5IRY2</accession>
<reference evidence="1 2" key="1">
    <citation type="submission" date="2018-02" db="EMBL/GenBank/DDBJ databases">
        <title>The genomes of Aspergillus section Nigri reveals drivers in fungal speciation.</title>
        <authorList>
            <consortium name="DOE Joint Genome Institute"/>
            <person name="Vesth T.C."/>
            <person name="Nybo J."/>
            <person name="Theobald S."/>
            <person name="Brandl J."/>
            <person name="Frisvad J.C."/>
            <person name="Nielsen K.F."/>
            <person name="Lyhne E.K."/>
            <person name="Kogle M.E."/>
            <person name="Kuo A."/>
            <person name="Riley R."/>
            <person name="Clum A."/>
            <person name="Nolan M."/>
            <person name="Lipzen A."/>
            <person name="Salamov A."/>
            <person name="Henrissat B."/>
            <person name="Wiebenga A."/>
            <person name="De vries R.P."/>
            <person name="Grigoriev I.V."/>
            <person name="Mortensen U.H."/>
            <person name="Andersen M.R."/>
            <person name="Baker S.E."/>
        </authorList>
    </citation>
    <scope>NUCLEOTIDE SEQUENCE [LARGE SCALE GENOMIC DNA]</scope>
    <source>
        <strain evidence="1 2">CBS 114.80</strain>
    </source>
</reference>